<evidence type="ECO:0000259" key="1">
    <source>
        <dbReference type="Pfam" id="PF01636"/>
    </source>
</evidence>
<dbReference type="OrthoDB" id="9809275at2"/>
<proteinExistence type="predicted"/>
<evidence type="ECO:0000313" key="3">
    <source>
        <dbReference type="Proteomes" id="UP000228621"/>
    </source>
</evidence>
<evidence type="ECO:0000313" key="2">
    <source>
        <dbReference type="EMBL" id="PCK32082.1"/>
    </source>
</evidence>
<organism evidence="2 3">
    <name type="scientific">Pseudoalteromonas piscicida</name>
    <dbReference type="NCBI Taxonomy" id="43662"/>
    <lineage>
        <taxon>Bacteria</taxon>
        <taxon>Pseudomonadati</taxon>
        <taxon>Pseudomonadota</taxon>
        <taxon>Gammaproteobacteria</taxon>
        <taxon>Alteromonadales</taxon>
        <taxon>Pseudoalteromonadaceae</taxon>
        <taxon>Pseudoalteromonas</taxon>
    </lineage>
</organism>
<dbReference type="InterPro" id="IPR002575">
    <property type="entry name" value="Aminoglycoside_PTrfase"/>
</dbReference>
<dbReference type="SUPFAM" id="SSF56112">
    <property type="entry name" value="Protein kinase-like (PK-like)"/>
    <property type="match status" value="1"/>
</dbReference>
<sequence length="331" mass="38445">MHSQNQRVEFIRQALQNDDFTCEAITSDASFRRYYRVQMNTASWVVMESPVDKLDNTPFIELNKVFAAQGLKVPNIIAEDKKQGFVLLQDLGSEHLADRVELPSKLADYRALIDLIPLIAKTPNSKWMKPYDAEFIEMELDIFYQWLVTQWLGLNLTEYQQVQWQNVKIRLVDAMLAQPQVTMHRDFHSRNVIRKQSQWYLIDYQDAVQGPVTYDAVSLLRDCYTRLAKSEFDALLEYSFDSLKSAGLLANIDFCAYQRLFDFTGLQRHLKAAGIFTRLLQRDGKGGYVNNILPTLTYIVEVADKYDEFQWLASWLKNDIMPQVKAKLSAK</sequence>
<comment type="caution">
    <text evidence="2">The sequence shown here is derived from an EMBL/GenBank/DDBJ whole genome shotgun (WGS) entry which is preliminary data.</text>
</comment>
<dbReference type="AlphaFoldDB" id="A0A2A5JRI1"/>
<name>A0A2A5JRI1_PSEO7</name>
<dbReference type="EMBL" id="NKHF01000040">
    <property type="protein sequence ID" value="PCK32082.1"/>
    <property type="molecule type" value="Genomic_DNA"/>
</dbReference>
<gene>
    <name evidence="2" type="ORF">CEX98_08835</name>
</gene>
<dbReference type="Pfam" id="PF01636">
    <property type="entry name" value="APH"/>
    <property type="match status" value="1"/>
</dbReference>
<accession>A0A2A5JRI1</accession>
<dbReference type="GO" id="GO:0016740">
    <property type="term" value="F:transferase activity"/>
    <property type="evidence" value="ECO:0007669"/>
    <property type="project" value="UniProtKB-KW"/>
</dbReference>
<dbReference type="Proteomes" id="UP000228621">
    <property type="component" value="Unassembled WGS sequence"/>
</dbReference>
<keyword evidence="2" id="KW-0808">Transferase</keyword>
<protein>
    <submittedName>
        <fullName evidence="2">Phosphotransferase</fullName>
    </submittedName>
</protein>
<feature type="domain" description="Aminoglycoside phosphotransferase" evidence="1">
    <location>
        <begin position="22"/>
        <end position="234"/>
    </location>
</feature>
<dbReference type="Gene3D" id="3.90.1200.10">
    <property type="match status" value="1"/>
</dbReference>
<dbReference type="RefSeq" id="WP_099641722.1">
    <property type="nucleotide sequence ID" value="NZ_NKHF01000040.1"/>
</dbReference>
<keyword evidence="3" id="KW-1185">Reference proteome</keyword>
<dbReference type="InterPro" id="IPR011009">
    <property type="entry name" value="Kinase-like_dom_sf"/>
</dbReference>
<reference evidence="3" key="1">
    <citation type="journal article" date="2019" name="Genome Announc.">
        <title>Draft Genome Sequence of Pseudoalteromonas piscicida Strain 36Y ROTHPW, an Hypersaline Seawater Isolate from the South Coast of Sonora, Mexico.</title>
        <authorList>
            <person name="Sanchez-Diaz R."/>
            <person name="Molina-Garza Z.J."/>
            <person name="Cruz-Suarez L.E."/>
            <person name="Selvin J."/>
            <person name="Kiran G.S."/>
            <person name="Ibarra-Gamez J.C."/>
            <person name="Gomez-Gil B."/>
            <person name="Galaviz-Silva L."/>
        </authorList>
    </citation>
    <scope>NUCLEOTIDE SEQUENCE [LARGE SCALE GENOMIC DNA]</scope>
    <source>
        <strain evidence="3">36Y_RITHPW</strain>
    </source>
</reference>
<dbReference type="Gene3D" id="3.30.200.20">
    <property type="entry name" value="Phosphorylase Kinase, domain 1"/>
    <property type="match status" value="1"/>
</dbReference>